<proteinExistence type="predicted"/>
<dbReference type="AlphaFoldDB" id="A0A1I1XTR6"/>
<name>A0A1I1XTR6_9BACL</name>
<evidence type="ECO:0000259" key="3">
    <source>
        <dbReference type="Pfam" id="PF25973"/>
    </source>
</evidence>
<feature type="domain" description="Multidrug resistance protein MdtA-like C-terminal permuted SH3" evidence="2">
    <location>
        <begin position="308"/>
        <end position="362"/>
    </location>
</feature>
<feature type="domain" description="CzcB-like barrel-sandwich hybrid" evidence="3">
    <location>
        <begin position="90"/>
        <end position="203"/>
    </location>
</feature>
<feature type="region of interest" description="Disordered" evidence="1">
    <location>
        <begin position="243"/>
        <end position="274"/>
    </location>
</feature>
<dbReference type="InterPro" id="IPR058627">
    <property type="entry name" value="MdtA-like_C"/>
</dbReference>
<dbReference type="InterPro" id="IPR058647">
    <property type="entry name" value="BSH_CzcB-like"/>
</dbReference>
<dbReference type="PANTHER" id="PTHR30469">
    <property type="entry name" value="MULTIDRUG RESISTANCE PROTEIN MDTA"/>
    <property type="match status" value="1"/>
</dbReference>
<dbReference type="OrthoDB" id="9765657at2"/>
<reference evidence="5" key="1">
    <citation type="submission" date="2016-10" db="EMBL/GenBank/DDBJ databases">
        <authorList>
            <person name="Varghese N."/>
            <person name="Submissions S."/>
        </authorList>
    </citation>
    <scope>NUCLEOTIDE SEQUENCE [LARGE SCALE GENOMIC DNA]</scope>
    <source>
        <strain evidence="5">CGMCC 1.10223</strain>
    </source>
</reference>
<evidence type="ECO:0000313" key="4">
    <source>
        <dbReference type="EMBL" id="SFE10735.1"/>
    </source>
</evidence>
<evidence type="ECO:0000313" key="5">
    <source>
        <dbReference type="Proteomes" id="UP000183410"/>
    </source>
</evidence>
<dbReference type="GO" id="GO:1990281">
    <property type="term" value="C:efflux pump complex"/>
    <property type="evidence" value="ECO:0007669"/>
    <property type="project" value="TreeGrafter"/>
</dbReference>
<accession>A0A1I1XTR6</accession>
<dbReference type="PROSITE" id="PS51257">
    <property type="entry name" value="PROKAR_LIPOPROTEIN"/>
    <property type="match status" value="1"/>
</dbReference>
<dbReference type="Gene3D" id="2.40.50.100">
    <property type="match status" value="1"/>
</dbReference>
<dbReference type="GO" id="GO:0015562">
    <property type="term" value="F:efflux transmembrane transporter activity"/>
    <property type="evidence" value="ECO:0007669"/>
    <property type="project" value="TreeGrafter"/>
</dbReference>
<evidence type="ECO:0000259" key="2">
    <source>
        <dbReference type="Pfam" id="PF25967"/>
    </source>
</evidence>
<gene>
    <name evidence="4" type="ORF">SAMN04487969_10185</name>
</gene>
<sequence length="364" mass="39422">MSMKWLTGNLFKRPAIISLAAIMLITSGCSLLPAEEEEEVLPSIAPPQISKKPEYEVTTDTLETKVNVIGKLISSREEPLFFTLDGKNLKELNIKVGDKVSAGQVIGQLDVDELTKKLRMDKLAFRKEETAMKEALRTRDEMDPVEFEERSILFEEKKQALVDQEADIAKATLTAPISGTVVSLNVEKGAAIKAYSTIAVIADTTTLIPAAKLTKDERAKIVVGMPIVAEISNAGQFKGTVKMMPMTNDDSSSGGNNGGGGNGGSGSGNNTDKERPEDFMQVEIKNLPKNLTRGTPLSISIITKRKENVIVIPPSTLRSIGSRTYVQVIDADGKREVDVEVGQQTATQIEILKGLKPGQKVVGR</sequence>
<dbReference type="Gene3D" id="2.40.420.20">
    <property type="match status" value="1"/>
</dbReference>
<evidence type="ECO:0000256" key="1">
    <source>
        <dbReference type="SAM" id="MobiDB-lite"/>
    </source>
</evidence>
<dbReference type="Pfam" id="PF25967">
    <property type="entry name" value="RND-MFP_C"/>
    <property type="match status" value="1"/>
</dbReference>
<dbReference type="PANTHER" id="PTHR30469:SF33">
    <property type="entry name" value="SLR1207 PROTEIN"/>
    <property type="match status" value="1"/>
</dbReference>
<keyword evidence="5" id="KW-1185">Reference proteome</keyword>
<organism evidence="4 5">
    <name type="scientific">Paenibacillus algorifonticola</name>
    <dbReference type="NCBI Taxonomy" id="684063"/>
    <lineage>
        <taxon>Bacteria</taxon>
        <taxon>Bacillati</taxon>
        <taxon>Bacillota</taxon>
        <taxon>Bacilli</taxon>
        <taxon>Bacillales</taxon>
        <taxon>Paenibacillaceae</taxon>
        <taxon>Paenibacillus</taxon>
    </lineage>
</organism>
<protein>
    <submittedName>
        <fullName evidence="4">Membrane fusion protein, macrolide-specific efflux system</fullName>
    </submittedName>
</protein>
<dbReference type="Proteomes" id="UP000183410">
    <property type="component" value="Unassembled WGS sequence"/>
</dbReference>
<feature type="compositionally biased region" description="Gly residues" evidence="1">
    <location>
        <begin position="255"/>
        <end position="267"/>
    </location>
</feature>
<dbReference type="Pfam" id="PF25973">
    <property type="entry name" value="BSH_CzcB"/>
    <property type="match status" value="1"/>
</dbReference>
<dbReference type="RefSeq" id="WP_046230444.1">
    <property type="nucleotide sequence ID" value="NZ_FONN01000001.1"/>
</dbReference>
<dbReference type="SUPFAM" id="SSF111369">
    <property type="entry name" value="HlyD-like secretion proteins"/>
    <property type="match status" value="1"/>
</dbReference>
<dbReference type="EMBL" id="FONN01000001">
    <property type="protein sequence ID" value="SFE10735.1"/>
    <property type="molecule type" value="Genomic_DNA"/>
</dbReference>